<dbReference type="VEuPathDB" id="FungiDB:ASPGLDRAFT_48480"/>
<evidence type="ECO:0000313" key="2">
    <source>
        <dbReference type="Proteomes" id="UP000184300"/>
    </source>
</evidence>
<name>A0A1L9VGS6_ASPGL</name>
<dbReference type="OrthoDB" id="60433at2759"/>
<dbReference type="SUPFAM" id="SSF48403">
    <property type="entry name" value="Ankyrin repeat"/>
    <property type="match status" value="1"/>
</dbReference>
<gene>
    <name evidence="1" type="ORF">ASPGLDRAFT_48480</name>
</gene>
<protein>
    <submittedName>
        <fullName evidence="1">Uncharacterized protein</fullName>
    </submittedName>
</protein>
<reference evidence="2" key="1">
    <citation type="journal article" date="2017" name="Genome Biol.">
        <title>Comparative genomics reveals high biological diversity and specific adaptations in the industrially and medically important fungal genus Aspergillus.</title>
        <authorList>
            <person name="de Vries R.P."/>
            <person name="Riley R."/>
            <person name="Wiebenga A."/>
            <person name="Aguilar-Osorio G."/>
            <person name="Amillis S."/>
            <person name="Uchima C.A."/>
            <person name="Anderluh G."/>
            <person name="Asadollahi M."/>
            <person name="Askin M."/>
            <person name="Barry K."/>
            <person name="Battaglia E."/>
            <person name="Bayram O."/>
            <person name="Benocci T."/>
            <person name="Braus-Stromeyer S.A."/>
            <person name="Caldana C."/>
            <person name="Canovas D."/>
            <person name="Cerqueira G.C."/>
            <person name="Chen F."/>
            <person name="Chen W."/>
            <person name="Choi C."/>
            <person name="Clum A."/>
            <person name="Dos Santos R.A."/>
            <person name="Damasio A.R."/>
            <person name="Diallinas G."/>
            <person name="Emri T."/>
            <person name="Fekete E."/>
            <person name="Flipphi M."/>
            <person name="Freyberg S."/>
            <person name="Gallo A."/>
            <person name="Gournas C."/>
            <person name="Habgood R."/>
            <person name="Hainaut M."/>
            <person name="Harispe M.L."/>
            <person name="Henrissat B."/>
            <person name="Hilden K.S."/>
            <person name="Hope R."/>
            <person name="Hossain A."/>
            <person name="Karabika E."/>
            <person name="Karaffa L."/>
            <person name="Karanyi Z."/>
            <person name="Krasevec N."/>
            <person name="Kuo A."/>
            <person name="Kusch H."/>
            <person name="LaButti K."/>
            <person name="Lagendijk E.L."/>
            <person name="Lapidus A."/>
            <person name="Levasseur A."/>
            <person name="Lindquist E."/>
            <person name="Lipzen A."/>
            <person name="Logrieco A.F."/>
            <person name="MacCabe A."/>
            <person name="Maekelae M.R."/>
            <person name="Malavazi I."/>
            <person name="Melin P."/>
            <person name="Meyer V."/>
            <person name="Mielnichuk N."/>
            <person name="Miskei M."/>
            <person name="Molnar A.P."/>
            <person name="Mule G."/>
            <person name="Ngan C.Y."/>
            <person name="Orejas M."/>
            <person name="Orosz E."/>
            <person name="Ouedraogo J.P."/>
            <person name="Overkamp K.M."/>
            <person name="Park H.-S."/>
            <person name="Perrone G."/>
            <person name="Piumi F."/>
            <person name="Punt P.J."/>
            <person name="Ram A.F."/>
            <person name="Ramon A."/>
            <person name="Rauscher S."/>
            <person name="Record E."/>
            <person name="Riano-Pachon D.M."/>
            <person name="Robert V."/>
            <person name="Roehrig J."/>
            <person name="Ruller R."/>
            <person name="Salamov A."/>
            <person name="Salih N.S."/>
            <person name="Samson R.A."/>
            <person name="Sandor E."/>
            <person name="Sanguinetti M."/>
            <person name="Schuetze T."/>
            <person name="Sepcic K."/>
            <person name="Shelest E."/>
            <person name="Sherlock G."/>
            <person name="Sophianopoulou V."/>
            <person name="Squina F.M."/>
            <person name="Sun H."/>
            <person name="Susca A."/>
            <person name="Todd R.B."/>
            <person name="Tsang A."/>
            <person name="Unkles S.E."/>
            <person name="van de Wiele N."/>
            <person name="van Rossen-Uffink D."/>
            <person name="Oliveira J.V."/>
            <person name="Vesth T.C."/>
            <person name="Visser J."/>
            <person name="Yu J.-H."/>
            <person name="Zhou M."/>
            <person name="Andersen M.R."/>
            <person name="Archer D.B."/>
            <person name="Baker S.E."/>
            <person name="Benoit I."/>
            <person name="Brakhage A.A."/>
            <person name="Braus G.H."/>
            <person name="Fischer R."/>
            <person name="Frisvad J.C."/>
            <person name="Goldman G.H."/>
            <person name="Houbraken J."/>
            <person name="Oakley B."/>
            <person name="Pocsi I."/>
            <person name="Scazzocchio C."/>
            <person name="Seiboth B."/>
            <person name="vanKuyk P.A."/>
            <person name="Wortman J."/>
            <person name="Dyer P.S."/>
            <person name="Grigoriev I.V."/>
        </authorList>
    </citation>
    <scope>NUCLEOTIDE SEQUENCE [LARGE SCALE GENOMIC DNA]</scope>
    <source>
        <strain evidence="2">CBS 516.65</strain>
    </source>
</reference>
<dbReference type="InterPro" id="IPR002110">
    <property type="entry name" value="Ankyrin_rpt"/>
</dbReference>
<dbReference type="EMBL" id="KV878900">
    <property type="protein sequence ID" value="OJJ83114.1"/>
    <property type="molecule type" value="Genomic_DNA"/>
</dbReference>
<sequence>MLCIPGEWQCGHAFLLDEQKVLHLAVQIRNKEMVCILVKKFGADPLIKDQSGKTAVD</sequence>
<dbReference type="AlphaFoldDB" id="A0A1L9VGS6"/>
<dbReference type="GeneID" id="34463166"/>
<keyword evidence="2" id="KW-1185">Reference proteome</keyword>
<accession>A0A1L9VGS6</accession>
<dbReference type="RefSeq" id="XP_022399812.1">
    <property type="nucleotide sequence ID" value="XM_022546905.1"/>
</dbReference>
<dbReference type="InterPro" id="IPR036770">
    <property type="entry name" value="Ankyrin_rpt-contain_sf"/>
</dbReference>
<dbReference type="Gene3D" id="1.25.40.20">
    <property type="entry name" value="Ankyrin repeat-containing domain"/>
    <property type="match status" value="1"/>
</dbReference>
<organism evidence="1 2">
    <name type="scientific">Aspergillus glaucus CBS 516.65</name>
    <dbReference type="NCBI Taxonomy" id="1160497"/>
    <lineage>
        <taxon>Eukaryota</taxon>
        <taxon>Fungi</taxon>
        <taxon>Dikarya</taxon>
        <taxon>Ascomycota</taxon>
        <taxon>Pezizomycotina</taxon>
        <taxon>Eurotiomycetes</taxon>
        <taxon>Eurotiomycetidae</taxon>
        <taxon>Eurotiales</taxon>
        <taxon>Aspergillaceae</taxon>
        <taxon>Aspergillus</taxon>
        <taxon>Aspergillus subgen. Aspergillus</taxon>
    </lineage>
</organism>
<proteinExistence type="predicted"/>
<evidence type="ECO:0000313" key="1">
    <source>
        <dbReference type="EMBL" id="OJJ83114.1"/>
    </source>
</evidence>
<dbReference type="Pfam" id="PF00023">
    <property type="entry name" value="Ank"/>
    <property type="match status" value="1"/>
</dbReference>
<dbReference type="Proteomes" id="UP000184300">
    <property type="component" value="Unassembled WGS sequence"/>
</dbReference>